<dbReference type="CDD" id="cd00364">
    <property type="entry name" value="Ribosomal_uS17"/>
    <property type="match status" value="1"/>
</dbReference>
<keyword evidence="5" id="KW-0689">Ribosomal protein</keyword>
<dbReference type="Pfam" id="PF00366">
    <property type="entry name" value="Ribosomal_S17"/>
    <property type="match status" value="1"/>
</dbReference>
<dbReference type="InterPro" id="IPR000266">
    <property type="entry name" value="Ribosomal_uS17"/>
</dbReference>
<dbReference type="PANTHER" id="PTHR10744:SF1">
    <property type="entry name" value="SMALL RIBOSOMAL SUBUNIT PROTEIN US17M"/>
    <property type="match status" value="1"/>
</dbReference>
<comment type="similarity">
    <text evidence="2">Belongs to the universal ribosomal protein uS17 family.</text>
</comment>
<dbReference type="GO" id="GO:0019843">
    <property type="term" value="F:rRNA binding"/>
    <property type="evidence" value="ECO:0007669"/>
    <property type="project" value="UniProtKB-KW"/>
</dbReference>
<evidence type="ECO:0000256" key="3">
    <source>
        <dbReference type="ARBA" id="ARBA00022730"/>
    </source>
</evidence>
<dbReference type="Proteomes" id="UP001445335">
    <property type="component" value="Unassembled WGS sequence"/>
</dbReference>
<evidence type="ECO:0000256" key="2">
    <source>
        <dbReference type="ARBA" id="ARBA00010254"/>
    </source>
</evidence>
<dbReference type="InterPro" id="IPR019984">
    <property type="entry name" value="Ribosomal_uS17_bact/chlr"/>
</dbReference>
<evidence type="ECO:0000256" key="6">
    <source>
        <dbReference type="ARBA" id="ARBA00023274"/>
    </source>
</evidence>
<dbReference type="InterPro" id="IPR012340">
    <property type="entry name" value="NA-bd_OB-fold"/>
</dbReference>
<accession>A0AAW1QJZ5</accession>
<evidence type="ECO:0000313" key="8">
    <source>
        <dbReference type="EMBL" id="KAK9821761.1"/>
    </source>
</evidence>
<sequence>MQNQPTQAAQKLQGKVVSTRMDKTAVIEVDRFKPHPLYSKRMRVTKKYFAHDPEGQCTVGDVIVINPCAPISKNKFFQVGTILKKSSL</sequence>
<organism evidence="8 9">
    <name type="scientific">Elliptochloris bilobata</name>
    <dbReference type="NCBI Taxonomy" id="381761"/>
    <lineage>
        <taxon>Eukaryota</taxon>
        <taxon>Viridiplantae</taxon>
        <taxon>Chlorophyta</taxon>
        <taxon>core chlorophytes</taxon>
        <taxon>Trebouxiophyceae</taxon>
        <taxon>Trebouxiophyceae incertae sedis</taxon>
        <taxon>Elliptochloris clade</taxon>
        <taxon>Elliptochloris</taxon>
    </lineage>
</organism>
<evidence type="ECO:0000256" key="7">
    <source>
        <dbReference type="ARBA" id="ARBA00035251"/>
    </source>
</evidence>
<dbReference type="HAMAP" id="MF_01345_B">
    <property type="entry name" value="Ribosomal_uS17_B"/>
    <property type="match status" value="1"/>
</dbReference>
<comment type="caution">
    <text evidence="8">The sequence shown here is derived from an EMBL/GenBank/DDBJ whole genome shotgun (WGS) entry which is preliminary data.</text>
</comment>
<dbReference type="GO" id="GO:0005840">
    <property type="term" value="C:ribosome"/>
    <property type="evidence" value="ECO:0007669"/>
    <property type="project" value="UniProtKB-KW"/>
</dbReference>
<gene>
    <name evidence="8" type="ORF">WJX81_005010</name>
</gene>
<keyword evidence="4" id="KW-0694">RNA-binding</keyword>
<evidence type="ECO:0000256" key="5">
    <source>
        <dbReference type="ARBA" id="ARBA00022980"/>
    </source>
</evidence>
<protein>
    <recommendedName>
        <fullName evidence="7">Small ribosomal subunit protein uS17c</fullName>
    </recommendedName>
</protein>
<dbReference type="GO" id="GO:0005739">
    <property type="term" value="C:mitochondrion"/>
    <property type="evidence" value="ECO:0007669"/>
    <property type="project" value="TreeGrafter"/>
</dbReference>
<evidence type="ECO:0000256" key="4">
    <source>
        <dbReference type="ARBA" id="ARBA00022884"/>
    </source>
</evidence>
<dbReference type="EMBL" id="JALJOU010000097">
    <property type="protein sequence ID" value="KAK9821761.1"/>
    <property type="molecule type" value="Genomic_DNA"/>
</dbReference>
<keyword evidence="3" id="KW-0699">rRNA-binding</keyword>
<dbReference type="AlphaFoldDB" id="A0AAW1QJZ5"/>
<dbReference type="GO" id="GO:0003735">
    <property type="term" value="F:structural constituent of ribosome"/>
    <property type="evidence" value="ECO:0007669"/>
    <property type="project" value="InterPro"/>
</dbReference>
<dbReference type="GO" id="GO:1990904">
    <property type="term" value="C:ribonucleoprotein complex"/>
    <property type="evidence" value="ECO:0007669"/>
    <property type="project" value="UniProtKB-KW"/>
</dbReference>
<comment type="function">
    <text evidence="1">One of the primary rRNA binding proteins, it binds specifically to the 5'-end of 16S ribosomal RNA.</text>
</comment>
<name>A0AAW1QJZ5_9CHLO</name>
<dbReference type="PANTHER" id="PTHR10744">
    <property type="entry name" value="40S RIBOSOMAL PROTEIN S11 FAMILY MEMBER"/>
    <property type="match status" value="1"/>
</dbReference>
<keyword evidence="9" id="KW-1185">Reference proteome</keyword>
<keyword evidence="6" id="KW-0687">Ribonucleoprotein</keyword>
<reference evidence="8 9" key="1">
    <citation type="journal article" date="2024" name="Nat. Commun.">
        <title>Phylogenomics reveals the evolutionary origins of lichenization in chlorophyte algae.</title>
        <authorList>
            <person name="Puginier C."/>
            <person name="Libourel C."/>
            <person name="Otte J."/>
            <person name="Skaloud P."/>
            <person name="Haon M."/>
            <person name="Grisel S."/>
            <person name="Petersen M."/>
            <person name="Berrin J.G."/>
            <person name="Delaux P.M."/>
            <person name="Dal Grande F."/>
            <person name="Keller J."/>
        </authorList>
    </citation>
    <scope>NUCLEOTIDE SEQUENCE [LARGE SCALE GENOMIC DNA]</scope>
    <source>
        <strain evidence="8 9">SAG 245.80</strain>
    </source>
</reference>
<proteinExistence type="inferred from homology"/>
<dbReference type="NCBIfam" id="TIGR03635">
    <property type="entry name" value="uS17_bact"/>
    <property type="match status" value="1"/>
</dbReference>
<dbReference type="SUPFAM" id="SSF50249">
    <property type="entry name" value="Nucleic acid-binding proteins"/>
    <property type="match status" value="1"/>
</dbReference>
<evidence type="ECO:0000313" key="9">
    <source>
        <dbReference type="Proteomes" id="UP001445335"/>
    </source>
</evidence>
<dbReference type="PRINTS" id="PR00973">
    <property type="entry name" value="RIBOSOMALS17"/>
</dbReference>
<dbReference type="NCBIfam" id="NF004123">
    <property type="entry name" value="PRK05610.1"/>
    <property type="match status" value="1"/>
</dbReference>
<dbReference type="GO" id="GO:0006412">
    <property type="term" value="P:translation"/>
    <property type="evidence" value="ECO:0007669"/>
    <property type="project" value="InterPro"/>
</dbReference>
<dbReference type="Gene3D" id="2.40.50.140">
    <property type="entry name" value="Nucleic acid-binding proteins"/>
    <property type="match status" value="1"/>
</dbReference>
<evidence type="ECO:0000256" key="1">
    <source>
        <dbReference type="ARBA" id="ARBA00002932"/>
    </source>
</evidence>